<gene>
    <name evidence="7" type="ORF">ENW48_01350</name>
</gene>
<accession>A0A7C5AKF3</accession>
<evidence type="ECO:0000256" key="5">
    <source>
        <dbReference type="SAM" id="MobiDB-lite"/>
    </source>
</evidence>
<keyword evidence="3" id="KW-0408">Iron</keyword>
<evidence type="ECO:0000256" key="4">
    <source>
        <dbReference type="ARBA" id="ARBA00023014"/>
    </source>
</evidence>
<evidence type="ECO:0000259" key="6">
    <source>
        <dbReference type="PROSITE" id="PS51656"/>
    </source>
</evidence>
<proteinExistence type="predicted"/>
<evidence type="ECO:0000256" key="1">
    <source>
        <dbReference type="ARBA" id="ARBA00022485"/>
    </source>
</evidence>
<feature type="domain" description="4Fe-4S" evidence="6">
    <location>
        <begin position="237"/>
        <end position="296"/>
    </location>
</feature>
<name>A0A7C5AKF3_9BACT</name>
<reference evidence="7" key="1">
    <citation type="journal article" date="2020" name="mSystems">
        <title>Genome- and Community-Level Interaction Insights into Carbon Utilization and Element Cycling Functions of Hydrothermarchaeota in Hydrothermal Sediment.</title>
        <authorList>
            <person name="Zhou Z."/>
            <person name="Liu Y."/>
            <person name="Xu W."/>
            <person name="Pan J."/>
            <person name="Luo Z.H."/>
            <person name="Li M."/>
        </authorList>
    </citation>
    <scope>NUCLEOTIDE SEQUENCE [LARGE SCALE GENOMIC DNA]</scope>
    <source>
        <strain evidence="7">SpSt-853</strain>
    </source>
</reference>
<dbReference type="AlphaFoldDB" id="A0A7C5AKF3"/>
<dbReference type="GO" id="GO:0046872">
    <property type="term" value="F:metal ion binding"/>
    <property type="evidence" value="ECO:0007669"/>
    <property type="project" value="UniProtKB-KW"/>
</dbReference>
<dbReference type="Pfam" id="PF04060">
    <property type="entry name" value="FeS"/>
    <property type="match status" value="1"/>
</dbReference>
<evidence type="ECO:0000313" key="7">
    <source>
        <dbReference type="EMBL" id="HGZ10847.1"/>
    </source>
</evidence>
<keyword evidence="2" id="KW-0479">Metal-binding</keyword>
<dbReference type="PANTHER" id="PTHR36214:SF3">
    <property type="entry name" value="ACETYL-COA DECARBONYLASE_SYNTHASE COMPLEX SUBUNIT GAMMA"/>
    <property type="match status" value="1"/>
</dbReference>
<dbReference type="Gene3D" id="1.10.15.40">
    <property type="entry name" value="Electron transport complex subunit B, putative Fe-S cluster"/>
    <property type="match status" value="1"/>
</dbReference>
<comment type="caution">
    <text evidence="7">The sequence shown here is derived from an EMBL/GenBank/DDBJ whole genome shotgun (WGS) entry which is preliminary data.</text>
</comment>
<feature type="region of interest" description="Disordered" evidence="5">
    <location>
        <begin position="1"/>
        <end position="46"/>
    </location>
</feature>
<protein>
    <recommendedName>
        <fullName evidence="6">4Fe-4S domain-containing protein</fullName>
    </recommendedName>
</protein>
<organism evidence="7">
    <name type="scientific">Desulfobacca acetoxidans</name>
    <dbReference type="NCBI Taxonomy" id="60893"/>
    <lineage>
        <taxon>Bacteria</taxon>
        <taxon>Pseudomonadati</taxon>
        <taxon>Thermodesulfobacteriota</taxon>
        <taxon>Desulfobaccia</taxon>
        <taxon>Desulfobaccales</taxon>
        <taxon>Desulfobaccaceae</taxon>
        <taxon>Desulfobacca</taxon>
    </lineage>
</organism>
<evidence type="ECO:0000256" key="2">
    <source>
        <dbReference type="ARBA" id="ARBA00022723"/>
    </source>
</evidence>
<dbReference type="EMBL" id="DTKJ01000014">
    <property type="protein sequence ID" value="HGZ10847.1"/>
    <property type="molecule type" value="Genomic_DNA"/>
</dbReference>
<keyword evidence="1" id="KW-0004">4Fe-4S</keyword>
<evidence type="ECO:0000256" key="3">
    <source>
        <dbReference type="ARBA" id="ARBA00023004"/>
    </source>
</evidence>
<sequence length="309" mass="34225">MMEEIFTPSGTSPLEAHSDCHSHGGGKGGEAAPHPETAPSGSRRKTGRGLWVASKSWLLRFLAFFGIYASSSVCPFCGSPGCPVGAGGAAVIGGTLAFLWQYGLDIIKKGRGVILRIIETSKGGFMLLQKIDHHEIFRPKCDSTKEVLHSIARFEADISPVFPYLNAELGGWDYDQKNQVLLLKLSAGKWITLHAHEIAIRGARDIEESEALLKWIQSQINEIYERREEIVPRYTSQAGLKVMEILKLTPMTNCKACGYATCMAYAAALREGETSIQDCPPLWEEKYREKREKLQAYLESYGWRALDAA</sequence>
<dbReference type="PROSITE" id="PS51656">
    <property type="entry name" value="4FE4S"/>
    <property type="match status" value="1"/>
</dbReference>
<dbReference type="GO" id="GO:0051539">
    <property type="term" value="F:4 iron, 4 sulfur cluster binding"/>
    <property type="evidence" value="ECO:0007669"/>
    <property type="project" value="UniProtKB-KW"/>
</dbReference>
<keyword evidence="4" id="KW-0411">Iron-sulfur</keyword>
<dbReference type="InterPro" id="IPR051069">
    <property type="entry name" value="ACDS_complex_subunit"/>
</dbReference>
<dbReference type="InterPro" id="IPR007202">
    <property type="entry name" value="4Fe-4S_dom"/>
</dbReference>
<dbReference type="PANTHER" id="PTHR36214">
    <property type="match status" value="1"/>
</dbReference>